<dbReference type="PANTHER" id="PTHR44200:SF1">
    <property type="entry name" value="DNAJ HOMOLOG SUBFAMILY C MEMBER 7"/>
    <property type="match status" value="1"/>
</dbReference>
<feature type="repeat" description="TPR" evidence="4">
    <location>
        <begin position="320"/>
        <end position="353"/>
    </location>
</feature>
<dbReference type="PROSITE" id="PS50005">
    <property type="entry name" value="TPR"/>
    <property type="match status" value="3"/>
</dbReference>
<feature type="compositionally biased region" description="Gly residues" evidence="5">
    <location>
        <begin position="223"/>
        <end position="235"/>
    </location>
</feature>
<gene>
    <name evidence="7" type="ORF">BDY21DRAFT_372955</name>
</gene>
<keyword evidence="2 4" id="KW-0802">TPR repeat</keyword>
<evidence type="ECO:0000256" key="5">
    <source>
        <dbReference type="SAM" id="MobiDB-lite"/>
    </source>
</evidence>
<dbReference type="Gene3D" id="1.25.40.10">
    <property type="entry name" value="Tetratricopeptide repeat domain"/>
    <property type="match status" value="1"/>
</dbReference>
<dbReference type="SMART" id="SM00028">
    <property type="entry name" value="TPR"/>
    <property type="match status" value="7"/>
</dbReference>
<evidence type="ECO:0000256" key="4">
    <source>
        <dbReference type="PROSITE-ProRule" id="PRU00339"/>
    </source>
</evidence>
<evidence type="ECO:0000313" key="8">
    <source>
        <dbReference type="Proteomes" id="UP000799766"/>
    </source>
</evidence>
<evidence type="ECO:0000313" key="7">
    <source>
        <dbReference type="EMBL" id="KAF2455820.1"/>
    </source>
</evidence>
<accession>A0A6A6NVM8</accession>
<dbReference type="FunFam" id="1.25.40.10:FF:000097">
    <property type="entry name" value="DnaJ homolog subfamily C member 7 homolog"/>
    <property type="match status" value="1"/>
</dbReference>
<dbReference type="EMBL" id="MU001685">
    <property type="protein sequence ID" value="KAF2455820.1"/>
    <property type="molecule type" value="Genomic_DNA"/>
</dbReference>
<feature type="compositionally biased region" description="Polar residues" evidence="5">
    <location>
        <begin position="185"/>
        <end position="200"/>
    </location>
</feature>
<dbReference type="Pfam" id="PF00515">
    <property type="entry name" value="TPR_1"/>
    <property type="match status" value="1"/>
</dbReference>
<dbReference type="PROSITE" id="PS50293">
    <property type="entry name" value="TPR_REGION"/>
    <property type="match status" value="1"/>
</dbReference>
<dbReference type="Pfam" id="PF00226">
    <property type="entry name" value="DnaJ"/>
    <property type="match status" value="1"/>
</dbReference>
<feature type="domain" description="J" evidence="6">
    <location>
        <begin position="677"/>
        <end position="742"/>
    </location>
</feature>
<dbReference type="PANTHER" id="PTHR44200">
    <property type="entry name" value="DNAJ HOMOLOG SUBFAMILY C MEMBER 7"/>
    <property type="match status" value="1"/>
</dbReference>
<dbReference type="Gene3D" id="1.10.287.110">
    <property type="entry name" value="DnaJ domain"/>
    <property type="match status" value="1"/>
</dbReference>
<dbReference type="InterPro" id="IPR018253">
    <property type="entry name" value="DnaJ_domain_CS"/>
</dbReference>
<dbReference type="SUPFAM" id="SSF46565">
    <property type="entry name" value="Chaperone J-domain"/>
    <property type="match status" value="1"/>
</dbReference>
<dbReference type="AlphaFoldDB" id="A0A6A6NVM8"/>
<dbReference type="Pfam" id="PF13414">
    <property type="entry name" value="TPR_11"/>
    <property type="match status" value="2"/>
</dbReference>
<keyword evidence="1" id="KW-0677">Repeat</keyword>
<dbReference type="InterPro" id="IPR011990">
    <property type="entry name" value="TPR-like_helical_dom_sf"/>
</dbReference>
<dbReference type="InterPro" id="IPR019734">
    <property type="entry name" value="TPR_rpt"/>
</dbReference>
<feature type="compositionally biased region" description="Low complexity" evidence="5">
    <location>
        <begin position="55"/>
        <end position="65"/>
    </location>
</feature>
<protein>
    <recommendedName>
        <fullName evidence="6">J domain-containing protein</fullName>
    </recommendedName>
</protein>
<keyword evidence="3" id="KW-0143">Chaperone</keyword>
<name>A0A6A6NVM8_9PEZI</name>
<feature type="compositionally biased region" description="Low complexity" evidence="5">
    <location>
        <begin position="142"/>
        <end position="179"/>
    </location>
</feature>
<feature type="compositionally biased region" description="Basic residues" evidence="5">
    <location>
        <begin position="99"/>
        <end position="120"/>
    </location>
</feature>
<proteinExistence type="predicted"/>
<dbReference type="SMART" id="SM00271">
    <property type="entry name" value="DnaJ"/>
    <property type="match status" value="1"/>
</dbReference>
<dbReference type="PROSITE" id="PS00636">
    <property type="entry name" value="DNAJ_1"/>
    <property type="match status" value="1"/>
</dbReference>
<feature type="region of interest" description="Disordered" evidence="5">
    <location>
        <begin position="1"/>
        <end position="319"/>
    </location>
</feature>
<feature type="compositionally biased region" description="Low complexity" evidence="5">
    <location>
        <begin position="264"/>
        <end position="282"/>
    </location>
</feature>
<feature type="repeat" description="TPR" evidence="4">
    <location>
        <begin position="551"/>
        <end position="584"/>
    </location>
</feature>
<dbReference type="InterPro" id="IPR013105">
    <property type="entry name" value="TPR_2"/>
</dbReference>
<dbReference type="InterPro" id="IPR001623">
    <property type="entry name" value="DnaJ_domain"/>
</dbReference>
<sequence>MVLPNIFTSRSSSPKKKKSTTTSTSASSPSSYSATAAAADAVSASSPSAPPPTAQPTAQLQQQQAPTPPPPQQPAHRRSQSQGTPPSSPDKKGFPSGRAAKHHAHPPHHQPKPHPYHHQAPHLASEHHQAAIHPRPADRRSSSSTRSANSPSSSSAAAAKSKLHRASTSTGVSTAAASTLPPNPNNAQRYSYDHTASGTHPLNLHPDELRRFSARSAMSASAMGGGSSNSGGGGSESPQQPSTSASPMDVDRDGTQSPTPMPASPGTAAASATPGAFPSGSPNGVNGTRDDHGRPVPPPHRTPTSVDQAPQQQQGNKMDAEAYKTAGNKFFKAKEYEKAIQEYSKAINMDPSSATYRSNRAAALISANRFTEALEDAKTADELEPHNPKIMHRLARVLTSLGRPQEALDVYDRIDPLPSAKDRAPATAMLQHLTQAEEQLRTGTSGSMVLHALDQAEKGLGNVVDRPRKWRLMRGEAYLKMGNVNALGEAQNVAMSLLRGNRHDPEALVLRGRALYMQGENDKAVQHFRQALNCDPDFGVAVKWLRTVQKLERTKEEGNAEFKAGRYNKAIEVYSKALDVDPSNKGTNSKVLQNRALCYIKTKQPSLAVADCTRALELDPSYTKARKTRAKALGETGNWEEAVREYKAVQEANPAEPNIGRDVRSAELELKKAARKDYYKILGVDKDAGEADIKRAYRKAAIVHHPDKNPDDELAEARFKDVGEAYETLSDPQKRARYDSGEDLLDPADMFGGAGGPGGGVGGPFAGGPGGASMNISPEMLFSMMNGGGGAGGFSFGGPGMSGMGGGPGTNPFAGAGGRQRGNPFGGSGFPF</sequence>
<keyword evidence="8" id="KW-1185">Reference proteome</keyword>
<organism evidence="7 8">
    <name type="scientific">Lineolata rhizophorae</name>
    <dbReference type="NCBI Taxonomy" id="578093"/>
    <lineage>
        <taxon>Eukaryota</taxon>
        <taxon>Fungi</taxon>
        <taxon>Dikarya</taxon>
        <taxon>Ascomycota</taxon>
        <taxon>Pezizomycotina</taxon>
        <taxon>Dothideomycetes</taxon>
        <taxon>Dothideomycetes incertae sedis</taxon>
        <taxon>Lineolatales</taxon>
        <taxon>Lineolataceae</taxon>
        <taxon>Lineolata</taxon>
    </lineage>
</organism>
<dbReference type="SUPFAM" id="SSF48452">
    <property type="entry name" value="TPR-like"/>
    <property type="match status" value="1"/>
</dbReference>
<evidence type="ECO:0000259" key="6">
    <source>
        <dbReference type="PROSITE" id="PS50076"/>
    </source>
</evidence>
<dbReference type="OrthoDB" id="10250354at2759"/>
<dbReference type="InterPro" id="IPR036869">
    <property type="entry name" value="J_dom_sf"/>
</dbReference>
<dbReference type="PRINTS" id="PR00625">
    <property type="entry name" value="JDOMAIN"/>
</dbReference>
<evidence type="ECO:0000256" key="1">
    <source>
        <dbReference type="ARBA" id="ARBA00022737"/>
    </source>
</evidence>
<dbReference type="InterPro" id="IPR052758">
    <property type="entry name" value="SRC_co-chaperone"/>
</dbReference>
<dbReference type="PROSITE" id="PS50076">
    <property type="entry name" value="DNAJ_2"/>
    <property type="match status" value="1"/>
</dbReference>
<evidence type="ECO:0000256" key="3">
    <source>
        <dbReference type="ARBA" id="ARBA00023186"/>
    </source>
</evidence>
<reference evidence="7" key="1">
    <citation type="journal article" date="2020" name="Stud. Mycol.">
        <title>101 Dothideomycetes genomes: a test case for predicting lifestyles and emergence of pathogens.</title>
        <authorList>
            <person name="Haridas S."/>
            <person name="Albert R."/>
            <person name="Binder M."/>
            <person name="Bloem J."/>
            <person name="Labutti K."/>
            <person name="Salamov A."/>
            <person name="Andreopoulos B."/>
            <person name="Baker S."/>
            <person name="Barry K."/>
            <person name="Bills G."/>
            <person name="Bluhm B."/>
            <person name="Cannon C."/>
            <person name="Castanera R."/>
            <person name="Culley D."/>
            <person name="Daum C."/>
            <person name="Ezra D."/>
            <person name="Gonzalez J."/>
            <person name="Henrissat B."/>
            <person name="Kuo A."/>
            <person name="Liang C."/>
            <person name="Lipzen A."/>
            <person name="Lutzoni F."/>
            <person name="Magnuson J."/>
            <person name="Mondo S."/>
            <person name="Nolan M."/>
            <person name="Ohm R."/>
            <person name="Pangilinan J."/>
            <person name="Park H.-J."/>
            <person name="Ramirez L."/>
            <person name="Alfaro M."/>
            <person name="Sun H."/>
            <person name="Tritt A."/>
            <person name="Yoshinaga Y."/>
            <person name="Zwiers L.-H."/>
            <person name="Turgeon B."/>
            <person name="Goodwin S."/>
            <person name="Spatafora J."/>
            <person name="Crous P."/>
            <person name="Grigoriev I."/>
        </authorList>
    </citation>
    <scope>NUCLEOTIDE SEQUENCE</scope>
    <source>
        <strain evidence="7">ATCC 16933</strain>
    </source>
</reference>
<feature type="compositionally biased region" description="Polar residues" evidence="5">
    <location>
        <begin position="302"/>
        <end position="316"/>
    </location>
</feature>
<dbReference type="CDD" id="cd06257">
    <property type="entry name" value="DnaJ"/>
    <property type="match status" value="1"/>
</dbReference>
<dbReference type="Proteomes" id="UP000799766">
    <property type="component" value="Unassembled WGS sequence"/>
</dbReference>
<dbReference type="Pfam" id="PF07719">
    <property type="entry name" value="TPR_2"/>
    <property type="match status" value="1"/>
</dbReference>
<evidence type="ECO:0000256" key="2">
    <source>
        <dbReference type="ARBA" id="ARBA00022803"/>
    </source>
</evidence>
<feature type="repeat" description="TPR" evidence="4">
    <location>
        <begin position="505"/>
        <end position="538"/>
    </location>
</feature>
<feature type="compositionally biased region" description="Basic and acidic residues" evidence="5">
    <location>
        <begin position="124"/>
        <end position="141"/>
    </location>
</feature>
<feature type="compositionally biased region" description="Low complexity" evidence="5">
    <location>
        <begin position="20"/>
        <end position="47"/>
    </location>
</feature>